<evidence type="ECO:0000313" key="2">
    <source>
        <dbReference type="Proteomes" id="UP000663844"/>
    </source>
</evidence>
<evidence type="ECO:0000313" key="1">
    <source>
        <dbReference type="EMBL" id="CAF4302809.1"/>
    </source>
</evidence>
<dbReference type="EMBL" id="CAJOAZ010016266">
    <property type="protein sequence ID" value="CAF4302809.1"/>
    <property type="molecule type" value="Genomic_DNA"/>
</dbReference>
<reference evidence="1" key="1">
    <citation type="submission" date="2021-02" db="EMBL/GenBank/DDBJ databases">
        <authorList>
            <person name="Nowell W R."/>
        </authorList>
    </citation>
    <scope>NUCLEOTIDE SEQUENCE</scope>
</reference>
<name>A0A820I382_9BILA</name>
<feature type="non-terminal residue" evidence="1">
    <location>
        <position position="1"/>
    </location>
</feature>
<sequence length="82" mass="9734">LKDPIPNNYSNFYKYGKGQVDINNILKNKKSYPIAPDAFIPNSSFRTIFKRKEIKPIEVKAFQLRLDILKNLKKLEDFFRLE</sequence>
<accession>A0A820I382</accession>
<dbReference type="Proteomes" id="UP000663844">
    <property type="component" value="Unassembled WGS sequence"/>
</dbReference>
<proteinExistence type="predicted"/>
<dbReference type="AlphaFoldDB" id="A0A820I382"/>
<comment type="caution">
    <text evidence="1">The sequence shown here is derived from an EMBL/GenBank/DDBJ whole genome shotgun (WGS) entry which is preliminary data.</text>
</comment>
<organism evidence="1 2">
    <name type="scientific">Adineta steineri</name>
    <dbReference type="NCBI Taxonomy" id="433720"/>
    <lineage>
        <taxon>Eukaryota</taxon>
        <taxon>Metazoa</taxon>
        <taxon>Spiralia</taxon>
        <taxon>Gnathifera</taxon>
        <taxon>Rotifera</taxon>
        <taxon>Eurotatoria</taxon>
        <taxon>Bdelloidea</taxon>
        <taxon>Adinetida</taxon>
        <taxon>Adinetidae</taxon>
        <taxon>Adineta</taxon>
    </lineage>
</organism>
<protein>
    <submittedName>
        <fullName evidence="1">Uncharacterized protein</fullName>
    </submittedName>
</protein>
<gene>
    <name evidence="1" type="ORF">OXD698_LOCUS46192</name>
</gene>